<comment type="catalytic activity">
    <reaction evidence="1">
        <text>L-aspartyl-tRNA(Asn) + L-glutamine + ATP + H2O = L-asparaginyl-tRNA(Asn) + L-glutamate + ADP + phosphate + 2 H(+)</text>
        <dbReference type="Rhea" id="RHEA:14513"/>
        <dbReference type="Rhea" id="RHEA-COMP:9674"/>
        <dbReference type="Rhea" id="RHEA-COMP:9677"/>
        <dbReference type="ChEBI" id="CHEBI:15377"/>
        <dbReference type="ChEBI" id="CHEBI:15378"/>
        <dbReference type="ChEBI" id="CHEBI:29985"/>
        <dbReference type="ChEBI" id="CHEBI:30616"/>
        <dbReference type="ChEBI" id="CHEBI:43474"/>
        <dbReference type="ChEBI" id="CHEBI:58359"/>
        <dbReference type="ChEBI" id="CHEBI:78515"/>
        <dbReference type="ChEBI" id="CHEBI:78516"/>
        <dbReference type="ChEBI" id="CHEBI:456216"/>
    </reaction>
</comment>
<dbReference type="PANTHER" id="PTHR15004:SF0">
    <property type="entry name" value="GLUTAMYL-TRNA(GLN) AMIDOTRANSFERASE SUBUNIT C, MITOCHONDRIAL"/>
    <property type="match status" value="1"/>
</dbReference>
<keyword evidence="2" id="KW-0808">Transferase</keyword>
<protein>
    <recommendedName>
        <fullName evidence="1">Aspartyl/glutamyl-tRNA(Asn/Gln) amidotransferase subunit C</fullName>
        <shortName evidence="1">Asp/Glu-ADT subunit C</shortName>
        <ecNumber evidence="1">6.3.5.-</ecNumber>
    </recommendedName>
</protein>
<dbReference type="SUPFAM" id="SSF141000">
    <property type="entry name" value="Glu-tRNAGln amidotransferase C subunit"/>
    <property type="match status" value="1"/>
</dbReference>
<comment type="similarity">
    <text evidence="1">Belongs to the GatC family.</text>
</comment>
<keyword evidence="1" id="KW-0547">Nucleotide-binding</keyword>
<organism evidence="2 3">
    <name type="scientific">Pirellulimonas nuda</name>
    <dbReference type="NCBI Taxonomy" id="2528009"/>
    <lineage>
        <taxon>Bacteria</taxon>
        <taxon>Pseudomonadati</taxon>
        <taxon>Planctomycetota</taxon>
        <taxon>Planctomycetia</taxon>
        <taxon>Pirellulales</taxon>
        <taxon>Lacipirellulaceae</taxon>
        <taxon>Pirellulimonas</taxon>
    </lineage>
</organism>
<gene>
    <name evidence="1 2" type="primary">gatC</name>
    <name evidence="2" type="ORF">Pla175_20440</name>
</gene>
<keyword evidence="1" id="KW-0067">ATP-binding</keyword>
<proteinExistence type="inferred from homology"/>
<keyword evidence="1 2" id="KW-0436">Ligase</keyword>
<dbReference type="KEGG" id="pnd:Pla175_20440"/>
<keyword evidence="1" id="KW-0648">Protein biosynthesis</keyword>
<dbReference type="GO" id="GO:0006450">
    <property type="term" value="P:regulation of translational fidelity"/>
    <property type="evidence" value="ECO:0007669"/>
    <property type="project" value="InterPro"/>
</dbReference>
<dbReference type="GO" id="GO:0050567">
    <property type="term" value="F:glutaminyl-tRNA synthase (glutamine-hydrolyzing) activity"/>
    <property type="evidence" value="ECO:0007669"/>
    <property type="project" value="UniProtKB-UniRule"/>
</dbReference>
<comment type="catalytic activity">
    <reaction evidence="1">
        <text>L-glutamyl-tRNA(Gln) + L-glutamine + ATP + H2O = L-glutaminyl-tRNA(Gln) + L-glutamate + ADP + phosphate + H(+)</text>
        <dbReference type="Rhea" id="RHEA:17521"/>
        <dbReference type="Rhea" id="RHEA-COMP:9681"/>
        <dbReference type="Rhea" id="RHEA-COMP:9684"/>
        <dbReference type="ChEBI" id="CHEBI:15377"/>
        <dbReference type="ChEBI" id="CHEBI:15378"/>
        <dbReference type="ChEBI" id="CHEBI:29985"/>
        <dbReference type="ChEBI" id="CHEBI:30616"/>
        <dbReference type="ChEBI" id="CHEBI:43474"/>
        <dbReference type="ChEBI" id="CHEBI:58359"/>
        <dbReference type="ChEBI" id="CHEBI:78520"/>
        <dbReference type="ChEBI" id="CHEBI:78521"/>
        <dbReference type="ChEBI" id="CHEBI:456216"/>
    </reaction>
</comment>
<accession>A0A518DB03</accession>
<dbReference type="InterPro" id="IPR036113">
    <property type="entry name" value="Asp/Glu-ADT_sf_sub_c"/>
</dbReference>
<dbReference type="GO" id="GO:0005524">
    <property type="term" value="F:ATP binding"/>
    <property type="evidence" value="ECO:0007669"/>
    <property type="project" value="UniProtKB-KW"/>
</dbReference>
<evidence type="ECO:0000256" key="1">
    <source>
        <dbReference type="HAMAP-Rule" id="MF_00122"/>
    </source>
</evidence>
<dbReference type="GO" id="GO:0006412">
    <property type="term" value="P:translation"/>
    <property type="evidence" value="ECO:0007669"/>
    <property type="project" value="UniProtKB-UniRule"/>
</dbReference>
<dbReference type="Proteomes" id="UP000317429">
    <property type="component" value="Chromosome"/>
</dbReference>
<dbReference type="HAMAP" id="MF_00122">
    <property type="entry name" value="GatC"/>
    <property type="match status" value="1"/>
</dbReference>
<name>A0A518DB03_9BACT</name>
<dbReference type="Gene3D" id="1.10.20.60">
    <property type="entry name" value="Glu-tRNAGln amidotransferase C subunit, N-terminal domain"/>
    <property type="match status" value="1"/>
</dbReference>
<dbReference type="GO" id="GO:0050566">
    <property type="term" value="F:asparaginyl-tRNA synthase (glutamine-hydrolyzing) activity"/>
    <property type="evidence" value="ECO:0007669"/>
    <property type="project" value="RHEA"/>
</dbReference>
<comment type="function">
    <text evidence="1">Allows the formation of correctly charged Asn-tRNA(Asn) or Gln-tRNA(Gln) through the transamidation of misacylated Asp-tRNA(Asn) or Glu-tRNA(Gln) in organisms which lack either or both of asparaginyl-tRNA or glutaminyl-tRNA synthetases. The reaction takes place in the presence of glutamine and ATP through an activated phospho-Asp-tRNA(Asn) or phospho-Glu-tRNA(Gln).</text>
</comment>
<sequence length="96" mass="10489">MAISRADLEKVALLARLTLTDEELATMTPQVAAILEYVDQLNAVNTDGVEPMAHAVELRNVLREDLRRTSLLRESALASAPKHNHEGYLAPAVLGE</sequence>
<comment type="subunit">
    <text evidence="1">Heterotrimer of A, B and C subunits.</text>
</comment>
<dbReference type="AlphaFoldDB" id="A0A518DB03"/>
<dbReference type="PANTHER" id="PTHR15004">
    <property type="entry name" value="GLUTAMYL-TRNA(GLN) AMIDOTRANSFERASE SUBUNIT C, MITOCHONDRIAL"/>
    <property type="match status" value="1"/>
</dbReference>
<dbReference type="RefSeq" id="WP_145283816.1">
    <property type="nucleotide sequence ID" value="NZ_CP036291.1"/>
</dbReference>
<dbReference type="InterPro" id="IPR003837">
    <property type="entry name" value="GatC"/>
</dbReference>
<dbReference type="GO" id="GO:0016740">
    <property type="term" value="F:transferase activity"/>
    <property type="evidence" value="ECO:0007669"/>
    <property type="project" value="UniProtKB-KW"/>
</dbReference>
<dbReference type="NCBIfam" id="TIGR00135">
    <property type="entry name" value="gatC"/>
    <property type="match status" value="1"/>
</dbReference>
<evidence type="ECO:0000313" key="2">
    <source>
        <dbReference type="EMBL" id="QDU88664.1"/>
    </source>
</evidence>
<dbReference type="OrthoDB" id="9813938at2"/>
<keyword evidence="3" id="KW-1185">Reference proteome</keyword>
<dbReference type="EC" id="6.3.5.-" evidence="1"/>
<dbReference type="EMBL" id="CP036291">
    <property type="protein sequence ID" value="QDU88664.1"/>
    <property type="molecule type" value="Genomic_DNA"/>
</dbReference>
<dbReference type="GO" id="GO:0070681">
    <property type="term" value="P:glutaminyl-tRNAGln biosynthesis via transamidation"/>
    <property type="evidence" value="ECO:0007669"/>
    <property type="project" value="TreeGrafter"/>
</dbReference>
<evidence type="ECO:0000313" key="3">
    <source>
        <dbReference type="Proteomes" id="UP000317429"/>
    </source>
</evidence>
<dbReference type="Pfam" id="PF02686">
    <property type="entry name" value="GatC"/>
    <property type="match status" value="1"/>
</dbReference>
<reference evidence="2 3" key="1">
    <citation type="submission" date="2019-02" db="EMBL/GenBank/DDBJ databases">
        <title>Deep-cultivation of Planctomycetes and their phenomic and genomic characterization uncovers novel biology.</title>
        <authorList>
            <person name="Wiegand S."/>
            <person name="Jogler M."/>
            <person name="Boedeker C."/>
            <person name="Pinto D."/>
            <person name="Vollmers J."/>
            <person name="Rivas-Marin E."/>
            <person name="Kohn T."/>
            <person name="Peeters S.H."/>
            <person name="Heuer A."/>
            <person name="Rast P."/>
            <person name="Oberbeckmann S."/>
            <person name="Bunk B."/>
            <person name="Jeske O."/>
            <person name="Meyerdierks A."/>
            <person name="Storesund J.E."/>
            <person name="Kallscheuer N."/>
            <person name="Luecker S."/>
            <person name="Lage O.M."/>
            <person name="Pohl T."/>
            <person name="Merkel B.J."/>
            <person name="Hornburger P."/>
            <person name="Mueller R.-W."/>
            <person name="Bruemmer F."/>
            <person name="Labrenz M."/>
            <person name="Spormann A.M."/>
            <person name="Op den Camp H."/>
            <person name="Overmann J."/>
            <person name="Amann R."/>
            <person name="Jetten M.S.M."/>
            <person name="Mascher T."/>
            <person name="Medema M.H."/>
            <person name="Devos D.P."/>
            <person name="Kaster A.-K."/>
            <person name="Ovreas L."/>
            <person name="Rohde M."/>
            <person name="Galperin M.Y."/>
            <person name="Jogler C."/>
        </authorList>
    </citation>
    <scope>NUCLEOTIDE SEQUENCE [LARGE SCALE GENOMIC DNA]</scope>
    <source>
        <strain evidence="2 3">Pla175</strain>
    </source>
</reference>